<evidence type="ECO:0000256" key="9">
    <source>
        <dbReference type="ARBA" id="ARBA00023002"/>
    </source>
</evidence>
<dbReference type="PANTHER" id="PTHR45846:SF1">
    <property type="entry name" value="TRNA-DIHYDROURIDINE(47) SYNTHASE [NAD(P)(+)]-LIKE"/>
    <property type="match status" value="1"/>
</dbReference>
<dbReference type="EMBL" id="MJIE01000001">
    <property type="protein sequence ID" value="OLR55748.1"/>
    <property type="molecule type" value="Genomic_DNA"/>
</dbReference>
<protein>
    <recommendedName>
        <fullName evidence="12">tRNA-dihydrouridine synthase</fullName>
        <ecNumber evidence="12">1.3.1.-</ecNumber>
    </recommendedName>
</protein>
<comment type="catalytic activity">
    <reaction evidence="11">
        <text>a 5,6-dihydrouridine in tRNA + NAD(+) = a uridine in tRNA + NADH + H(+)</text>
        <dbReference type="Rhea" id="RHEA:54452"/>
        <dbReference type="Rhea" id="RHEA-COMP:13339"/>
        <dbReference type="Rhea" id="RHEA-COMP:13887"/>
        <dbReference type="ChEBI" id="CHEBI:15378"/>
        <dbReference type="ChEBI" id="CHEBI:57540"/>
        <dbReference type="ChEBI" id="CHEBI:57945"/>
        <dbReference type="ChEBI" id="CHEBI:65315"/>
        <dbReference type="ChEBI" id="CHEBI:74443"/>
    </reaction>
</comment>
<dbReference type="OrthoDB" id="9764501at2"/>
<dbReference type="CDD" id="cd02801">
    <property type="entry name" value="DUS_like_FMN"/>
    <property type="match status" value="1"/>
</dbReference>
<keyword evidence="17" id="KW-1185">Reference proteome</keyword>
<comment type="function">
    <text evidence="2 12">Catalyzes the synthesis of 5,6-dihydrouridine (D), a modified base found in the D-loop of most tRNAs, via the reduction of the C5-C6 double bond in target uridines.</text>
</comment>
<feature type="binding site" evidence="14">
    <location>
        <position position="88"/>
    </location>
    <ligand>
        <name>FMN</name>
        <dbReference type="ChEBI" id="CHEBI:58210"/>
    </ligand>
</feature>
<keyword evidence="14" id="KW-0547">Nucleotide-binding</keyword>
<evidence type="ECO:0000256" key="3">
    <source>
        <dbReference type="ARBA" id="ARBA00022555"/>
    </source>
</evidence>
<keyword evidence="9 12" id="KW-0560">Oxidoreductase</keyword>
<comment type="similarity">
    <text evidence="12">Belongs to the dus family.</text>
</comment>
<evidence type="ECO:0000313" key="16">
    <source>
        <dbReference type="EMBL" id="OLR55748.1"/>
    </source>
</evidence>
<evidence type="ECO:0000256" key="14">
    <source>
        <dbReference type="PIRSR" id="PIRSR006621-2"/>
    </source>
</evidence>
<dbReference type="NCBIfam" id="TIGR00737">
    <property type="entry name" value="nifR3_yhdG"/>
    <property type="match status" value="1"/>
</dbReference>
<comment type="cofactor">
    <cofactor evidence="1 12 14">
        <name>FMN</name>
        <dbReference type="ChEBI" id="CHEBI:58210"/>
    </cofactor>
</comment>
<evidence type="ECO:0000256" key="4">
    <source>
        <dbReference type="ARBA" id="ARBA00022630"/>
    </source>
</evidence>
<feature type="binding site" evidence="14">
    <location>
        <position position="157"/>
    </location>
    <ligand>
        <name>FMN</name>
        <dbReference type="ChEBI" id="CHEBI:58210"/>
    </ligand>
</feature>
<evidence type="ECO:0000256" key="7">
    <source>
        <dbReference type="ARBA" id="ARBA00022857"/>
    </source>
</evidence>
<dbReference type="PIRSF" id="PIRSF006621">
    <property type="entry name" value="Dus"/>
    <property type="match status" value="1"/>
</dbReference>
<proteinExistence type="inferred from homology"/>
<dbReference type="InterPro" id="IPR001269">
    <property type="entry name" value="DUS_fam"/>
</dbReference>
<evidence type="ECO:0000256" key="1">
    <source>
        <dbReference type="ARBA" id="ARBA00001917"/>
    </source>
</evidence>
<keyword evidence="6 12" id="KW-0819">tRNA processing</keyword>
<sequence length="334" mass="36085">MNHRETDIGTREATAGGCVSIGKLKLKNPFVLAPLAGITDAPMRRICRQMGASLTYSEMVSAKGMYYGDRKTEKLLALYDDEGPTACQIFGSEPEVIAFAAEKLEQYGHALLDINMGCPMPKVVRNGDGSALLKDPVRIERIVAAAVAHTTKPVTAKIRIGYGAGENNAVETAKAIEAGGGAAVAVHGRTRAQLYTGKADWGAIAAVKQAVKIPVIGNGDVTDVSSARAMMEQTGCDLVMIGRGALGNPWLFRDLSRDWQGLPPVPPPSLPEIREMLLRHLDDLTGWKGDYTAVREMRKVCGWYIRGIPGSAAFRRQVNQITDVDELRRVIEGL</sequence>
<gene>
    <name evidence="16" type="ORF">BHK98_06535</name>
</gene>
<dbReference type="InterPro" id="IPR018517">
    <property type="entry name" value="tRNA_hU_synthase_CS"/>
</dbReference>
<dbReference type="Proteomes" id="UP000187404">
    <property type="component" value="Unassembled WGS sequence"/>
</dbReference>
<evidence type="ECO:0000313" key="17">
    <source>
        <dbReference type="Proteomes" id="UP000187404"/>
    </source>
</evidence>
<dbReference type="PANTHER" id="PTHR45846">
    <property type="entry name" value="TRNA-DIHYDROURIDINE(47) SYNTHASE [NAD(P)(+)]-LIKE"/>
    <property type="match status" value="1"/>
</dbReference>
<dbReference type="Gene3D" id="3.20.20.70">
    <property type="entry name" value="Aldolase class I"/>
    <property type="match status" value="1"/>
</dbReference>
<comment type="catalytic activity">
    <reaction evidence="10">
        <text>a 5,6-dihydrouridine in tRNA + NADP(+) = a uridine in tRNA + NADPH + H(+)</text>
        <dbReference type="Rhea" id="RHEA:23624"/>
        <dbReference type="Rhea" id="RHEA-COMP:13339"/>
        <dbReference type="Rhea" id="RHEA-COMP:13887"/>
        <dbReference type="ChEBI" id="CHEBI:15378"/>
        <dbReference type="ChEBI" id="CHEBI:57783"/>
        <dbReference type="ChEBI" id="CHEBI:58349"/>
        <dbReference type="ChEBI" id="CHEBI:65315"/>
        <dbReference type="ChEBI" id="CHEBI:74443"/>
    </reaction>
</comment>
<feature type="binding site" evidence="14">
    <location>
        <position position="187"/>
    </location>
    <ligand>
        <name>FMN</name>
        <dbReference type="ChEBI" id="CHEBI:58210"/>
    </ligand>
</feature>
<comment type="caution">
    <text evidence="16">The sequence shown here is derived from an EMBL/GenBank/DDBJ whole genome shotgun (WGS) entry which is preliminary data.</text>
</comment>
<dbReference type="RefSeq" id="WP_075712740.1">
    <property type="nucleotide sequence ID" value="NZ_MJIE01000001.1"/>
</dbReference>
<dbReference type="InterPro" id="IPR004652">
    <property type="entry name" value="DusB-like"/>
</dbReference>
<evidence type="ECO:0000256" key="2">
    <source>
        <dbReference type="ARBA" id="ARBA00002790"/>
    </source>
</evidence>
<organism evidence="16 17">
    <name type="scientific">Hornefia porci</name>
    <dbReference type="NCBI Taxonomy" id="2652292"/>
    <lineage>
        <taxon>Bacteria</taxon>
        <taxon>Bacillati</taxon>
        <taxon>Bacillota</taxon>
        <taxon>Clostridia</taxon>
        <taxon>Peptostreptococcales</taxon>
        <taxon>Anaerovoracaceae</taxon>
        <taxon>Hornefia</taxon>
    </lineage>
</organism>
<evidence type="ECO:0000256" key="8">
    <source>
        <dbReference type="ARBA" id="ARBA00022884"/>
    </source>
</evidence>
<reference evidence="16 17" key="1">
    <citation type="journal article" date="2016" name="Appl. Environ. Microbiol.">
        <title>Function and Phylogeny of Bacterial Butyryl Coenzyme A:Acetate Transferases and Their Diversity in the Proximal Colon of Swine.</title>
        <authorList>
            <person name="Trachsel J."/>
            <person name="Bayles D.O."/>
            <person name="Looft T."/>
            <person name="Levine U.Y."/>
            <person name="Allen H.K."/>
        </authorList>
    </citation>
    <scope>NUCLEOTIDE SEQUENCE [LARGE SCALE GENOMIC DNA]</scope>
    <source>
        <strain evidence="16 17">68-3-10</strain>
    </source>
</reference>
<feature type="active site" description="Proton donor" evidence="13">
    <location>
        <position position="118"/>
    </location>
</feature>
<keyword evidence="8" id="KW-0694">RNA-binding</keyword>
<dbReference type="InterPro" id="IPR024036">
    <property type="entry name" value="tRNA-dHydroUridine_Synthase_C"/>
</dbReference>
<dbReference type="Pfam" id="PF01207">
    <property type="entry name" value="Dus"/>
    <property type="match status" value="1"/>
</dbReference>
<keyword evidence="4 12" id="KW-0285">Flavoprotein</keyword>
<evidence type="ECO:0000256" key="13">
    <source>
        <dbReference type="PIRSR" id="PIRSR006621-1"/>
    </source>
</evidence>
<evidence type="ECO:0000256" key="11">
    <source>
        <dbReference type="ARBA" id="ARBA00048802"/>
    </source>
</evidence>
<dbReference type="EC" id="1.3.1.-" evidence="12"/>
<dbReference type="AlphaFoldDB" id="A0A1Q9JHR4"/>
<dbReference type="GO" id="GO:0050660">
    <property type="term" value="F:flavin adenine dinucleotide binding"/>
    <property type="evidence" value="ECO:0007669"/>
    <property type="project" value="InterPro"/>
</dbReference>
<keyword evidence="3" id="KW-0820">tRNA-binding</keyword>
<evidence type="ECO:0000256" key="10">
    <source>
        <dbReference type="ARBA" id="ARBA00048205"/>
    </source>
</evidence>
<accession>A0A1Q9JHR4</accession>
<dbReference type="GO" id="GO:0017150">
    <property type="term" value="F:tRNA dihydrouridine synthase activity"/>
    <property type="evidence" value="ECO:0007669"/>
    <property type="project" value="InterPro"/>
</dbReference>
<keyword evidence="5 12" id="KW-0288">FMN</keyword>
<dbReference type="GO" id="GO:0000049">
    <property type="term" value="F:tRNA binding"/>
    <property type="evidence" value="ECO:0007669"/>
    <property type="project" value="UniProtKB-KW"/>
</dbReference>
<dbReference type="InterPro" id="IPR035587">
    <property type="entry name" value="DUS-like_FMN-bd"/>
</dbReference>
<evidence type="ECO:0000259" key="15">
    <source>
        <dbReference type="Pfam" id="PF01207"/>
    </source>
</evidence>
<dbReference type="STRING" id="1261640.BHK98_06535"/>
<evidence type="ECO:0000256" key="6">
    <source>
        <dbReference type="ARBA" id="ARBA00022694"/>
    </source>
</evidence>
<keyword evidence="7" id="KW-0521">NADP</keyword>
<dbReference type="Gene3D" id="1.10.1200.80">
    <property type="entry name" value="Putative flavin oxidoreducatase, domain 2"/>
    <property type="match status" value="1"/>
</dbReference>
<dbReference type="PROSITE" id="PS01136">
    <property type="entry name" value="UPF0034"/>
    <property type="match status" value="1"/>
</dbReference>
<feature type="binding site" evidence="14">
    <location>
        <begin position="242"/>
        <end position="243"/>
    </location>
    <ligand>
        <name>FMN</name>
        <dbReference type="ChEBI" id="CHEBI:58210"/>
    </ligand>
</feature>
<evidence type="ECO:0000256" key="12">
    <source>
        <dbReference type="PIRNR" id="PIRNR006621"/>
    </source>
</evidence>
<dbReference type="InterPro" id="IPR013785">
    <property type="entry name" value="Aldolase_TIM"/>
</dbReference>
<feature type="domain" description="DUS-like FMN-binding" evidence="15">
    <location>
        <begin position="32"/>
        <end position="327"/>
    </location>
</feature>
<evidence type="ECO:0000256" key="5">
    <source>
        <dbReference type="ARBA" id="ARBA00022643"/>
    </source>
</evidence>
<name>A0A1Q9JHR4_9FIRM</name>
<dbReference type="SUPFAM" id="SSF51395">
    <property type="entry name" value="FMN-linked oxidoreductases"/>
    <property type="match status" value="1"/>
</dbReference>